<evidence type="ECO:0000256" key="5">
    <source>
        <dbReference type="ARBA" id="ARBA00022692"/>
    </source>
</evidence>
<dbReference type="OrthoDB" id="9789704at2"/>
<feature type="transmembrane region" description="Helical" evidence="14">
    <location>
        <begin position="63"/>
        <end position="84"/>
    </location>
</feature>
<comment type="similarity">
    <text evidence="2 13">Belongs to the sodium:solute symporter (SSF) (TC 2.A.21) family.</text>
</comment>
<feature type="transmembrane region" description="Helical" evidence="14">
    <location>
        <begin position="34"/>
        <end position="57"/>
    </location>
</feature>
<proteinExistence type="inferred from homology"/>
<keyword evidence="7 14" id="KW-1133">Transmembrane helix</keyword>
<dbReference type="HOGENOM" id="CLU_018808_15_2_0"/>
<dbReference type="PROSITE" id="PS50283">
    <property type="entry name" value="NA_SOLUT_SYMP_3"/>
    <property type="match status" value="1"/>
</dbReference>
<comment type="subcellular location">
    <subcellularLocation>
        <location evidence="1">Cell membrane</location>
        <topology evidence="1">Multi-pass membrane protein</topology>
    </subcellularLocation>
</comment>
<feature type="transmembrane region" description="Helical" evidence="14">
    <location>
        <begin position="451"/>
        <end position="469"/>
    </location>
</feature>
<feature type="transmembrane region" description="Helical" evidence="14">
    <location>
        <begin position="6"/>
        <end position="22"/>
    </location>
</feature>
<feature type="transmembrane region" description="Helical" evidence="14">
    <location>
        <begin position="228"/>
        <end position="245"/>
    </location>
</feature>
<dbReference type="GO" id="GO:0005298">
    <property type="term" value="F:proline:sodium symporter activity"/>
    <property type="evidence" value="ECO:0007669"/>
    <property type="project" value="TreeGrafter"/>
</dbReference>
<evidence type="ECO:0000256" key="7">
    <source>
        <dbReference type="ARBA" id="ARBA00022989"/>
    </source>
</evidence>
<dbReference type="GO" id="GO:0015193">
    <property type="term" value="F:L-proline transmembrane transporter activity"/>
    <property type="evidence" value="ECO:0007669"/>
    <property type="project" value="TreeGrafter"/>
</dbReference>
<evidence type="ECO:0000256" key="13">
    <source>
        <dbReference type="RuleBase" id="RU362091"/>
    </source>
</evidence>
<dbReference type="GO" id="GO:0005886">
    <property type="term" value="C:plasma membrane"/>
    <property type="evidence" value="ECO:0007669"/>
    <property type="project" value="UniProtKB-SubCell"/>
</dbReference>
<dbReference type="PANTHER" id="PTHR48086:SF3">
    <property type="entry name" value="SODIUM_PROLINE SYMPORTER"/>
    <property type="match status" value="1"/>
</dbReference>
<evidence type="ECO:0000256" key="6">
    <source>
        <dbReference type="ARBA" id="ARBA00022847"/>
    </source>
</evidence>
<evidence type="ECO:0000256" key="11">
    <source>
        <dbReference type="ARBA" id="ARBA00023201"/>
    </source>
</evidence>
<evidence type="ECO:0000256" key="2">
    <source>
        <dbReference type="ARBA" id="ARBA00006434"/>
    </source>
</evidence>
<feature type="transmembrane region" description="Helical" evidence="14">
    <location>
        <begin position="411"/>
        <end position="431"/>
    </location>
</feature>
<evidence type="ECO:0000256" key="4">
    <source>
        <dbReference type="ARBA" id="ARBA00022475"/>
    </source>
</evidence>
<evidence type="ECO:0000256" key="14">
    <source>
        <dbReference type="SAM" id="Phobius"/>
    </source>
</evidence>
<feature type="transmembrane region" description="Helical" evidence="14">
    <location>
        <begin position="145"/>
        <end position="168"/>
    </location>
</feature>
<dbReference type="InterPro" id="IPR001734">
    <property type="entry name" value="Na/solute_symporter"/>
</dbReference>
<evidence type="ECO:0000256" key="10">
    <source>
        <dbReference type="ARBA" id="ARBA00023136"/>
    </source>
</evidence>
<feature type="transmembrane region" description="Helical" evidence="14">
    <location>
        <begin position="113"/>
        <end position="133"/>
    </location>
</feature>
<gene>
    <name evidence="15" type="ordered locus">Tlie_1598</name>
</gene>
<keyword evidence="3" id="KW-0813">Transport</keyword>
<feature type="transmembrane region" description="Helical" evidence="14">
    <location>
        <begin position="265"/>
        <end position="284"/>
    </location>
</feature>
<dbReference type="GO" id="GO:0015824">
    <property type="term" value="P:proline transport"/>
    <property type="evidence" value="ECO:0007669"/>
    <property type="project" value="TreeGrafter"/>
</dbReference>
<keyword evidence="8" id="KW-0915">Sodium</keyword>
<evidence type="ECO:0000256" key="8">
    <source>
        <dbReference type="ARBA" id="ARBA00023053"/>
    </source>
</evidence>
<dbReference type="Proteomes" id="UP000005868">
    <property type="component" value="Chromosome"/>
</dbReference>
<dbReference type="EMBL" id="CP003096">
    <property type="protein sequence ID" value="AER67320.1"/>
    <property type="molecule type" value="Genomic_DNA"/>
</dbReference>
<feature type="transmembrane region" description="Helical" evidence="14">
    <location>
        <begin position="353"/>
        <end position="370"/>
    </location>
</feature>
<evidence type="ECO:0000256" key="3">
    <source>
        <dbReference type="ARBA" id="ARBA00022448"/>
    </source>
</evidence>
<dbReference type="KEGG" id="tli:Tlie_1598"/>
<evidence type="ECO:0000256" key="12">
    <source>
        <dbReference type="ARBA" id="ARBA00033708"/>
    </source>
</evidence>
<evidence type="ECO:0000256" key="9">
    <source>
        <dbReference type="ARBA" id="ARBA00023065"/>
    </source>
</evidence>
<feature type="transmembrane region" description="Helical" evidence="14">
    <location>
        <begin position="376"/>
        <end position="399"/>
    </location>
</feature>
<dbReference type="AlphaFoldDB" id="G7V7R6"/>
<sequence length="483" mass="51548">MINLAVWLLYGVILVTLARWSKGKDVLLPGKVGVLVQALAYVATYVSAVALVGFSGLCYRYGLQMLLIAAGNMWLGTWFVYRFLAWPTRLWQRKLKARTPAEMLGTAARSKLFRIYLGSLSSALLIVYASAVFKGAAFMLSGVTGISVTFCLWGIIMIVALSVSWGGLRGVLYTEALQGGIMLIGVLALLFATIRAVGGPMEGLERLAALKATETATNGFTALSSGQGGLFILSLVAVTSIGVWAQPQLVQRHFALKSPKEAKKVIPFAMLSIGIVIGGAYFSGALSRLVLGPDVKSVDSVIPLLVSKLLPEIGGQIFAIAIVSASLSTASALLHIVAGSITNDVLRRQPNDLIWKVLVASCAVLSGIFATKNSQIIAMICTTSWTLLASAILVPYLALLVWGDTLKKSTFWGTSLSGLLPALTWYILAFAPTSQKITNISAPGFWGSVHPFFVGILFSLLGFAFFLTLERASEKTSLLDTEG</sequence>
<keyword evidence="9" id="KW-0406">Ion transport</keyword>
<organism evidence="15 16">
    <name type="scientific">Thermovirga lienii (strain ATCC BAA-1197 / DSM 17291 / Cas60314)</name>
    <dbReference type="NCBI Taxonomy" id="580340"/>
    <lineage>
        <taxon>Bacteria</taxon>
        <taxon>Thermotogati</taxon>
        <taxon>Synergistota</taxon>
        <taxon>Synergistia</taxon>
        <taxon>Synergistales</taxon>
        <taxon>Thermovirgaceae</taxon>
        <taxon>Thermovirga</taxon>
    </lineage>
</organism>
<reference evidence="16" key="1">
    <citation type="submission" date="2011-10" db="EMBL/GenBank/DDBJ databases">
        <title>The complete genome of chromosome of Thermovirga lienii DSM 17291.</title>
        <authorList>
            <consortium name="US DOE Joint Genome Institute (JGI-PGF)"/>
            <person name="Lucas S."/>
            <person name="Copeland A."/>
            <person name="Lapidus A."/>
            <person name="Glavina del Rio T."/>
            <person name="Dalin E."/>
            <person name="Tice H."/>
            <person name="Bruce D."/>
            <person name="Goodwin L."/>
            <person name="Pitluck S."/>
            <person name="Peters L."/>
            <person name="Mikhailova N."/>
            <person name="Saunders E."/>
            <person name="Kyrpides N."/>
            <person name="Mavromatis K."/>
            <person name="Ivanova N."/>
            <person name="Last F.I."/>
            <person name="Brettin T."/>
            <person name="Detter J.C."/>
            <person name="Han C."/>
            <person name="Larimer F."/>
            <person name="Land M."/>
            <person name="Hauser L."/>
            <person name="Markowitz V."/>
            <person name="Cheng J.-F."/>
            <person name="Hugenholtz P."/>
            <person name="Woyke T."/>
            <person name="Wu D."/>
            <person name="Spring S."/>
            <person name="Schroeder M."/>
            <person name="Brambilla E.-M."/>
            <person name="Klenk H.-P."/>
            <person name="Eisen J.A."/>
        </authorList>
    </citation>
    <scope>NUCLEOTIDE SEQUENCE [LARGE SCALE GENOMIC DNA]</scope>
    <source>
        <strain evidence="16">ATCC BAA-1197 / DSM 17291 / Cas60314</strain>
    </source>
</reference>
<comment type="catalytic activity">
    <reaction evidence="12">
        <text>L-proline(in) + Na(+)(in) = L-proline(out) + Na(+)(out)</text>
        <dbReference type="Rhea" id="RHEA:28967"/>
        <dbReference type="ChEBI" id="CHEBI:29101"/>
        <dbReference type="ChEBI" id="CHEBI:60039"/>
    </reaction>
</comment>
<accession>G7V7R6</accession>
<dbReference type="PANTHER" id="PTHR48086">
    <property type="entry name" value="SODIUM/PROLINE SYMPORTER-RELATED"/>
    <property type="match status" value="1"/>
</dbReference>
<evidence type="ECO:0000256" key="1">
    <source>
        <dbReference type="ARBA" id="ARBA00004651"/>
    </source>
</evidence>
<protein>
    <submittedName>
        <fullName evidence="15">Na+/solute symporter</fullName>
    </submittedName>
</protein>
<keyword evidence="5 14" id="KW-0812">Transmembrane</keyword>
<evidence type="ECO:0000313" key="16">
    <source>
        <dbReference type="Proteomes" id="UP000005868"/>
    </source>
</evidence>
<reference evidence="15 16" key="2">
    <citation type="journal article" date="2012" name="Stand. Genomic Sci.">
        <title>Genome sequence of the moderately thermophilic, amino-acid-degrading and sulfur-reducing bacterium Thermovirga lienii type strain (Cas60314(T)).</title>
        <authorList>
            <person name="Goker M."/>
            <person name="Saunders E."/>
            <person name="Lapidus A."/>
            <person name="Nolan M."/>
            <person name="Lucas S."/>
            <person name="Hammon N."/>
            <person name="Deshpande S."/>
            <person name="Cheng J.F."/>
            <person name="Han C."/>
            <person name="Tapia R."/>
            <person name="Goodwin L.A."/>
            <person name="Pitluck S."/>
            <person name="Liolios K."/>
            <person name="Mavromatis K."/>
            <person name="Pagani I."/>
            <person name="Ivanova N."/>
            <person name="Mikhailova N."/>
            <person name="Pati A."/>
            <person name="Chen A."/>
            <person name="Palaniappan K."/>
            <person name="Land M."/>
            <person name="Chang Y.J."/>
            <person name="Jeffries C.D."/>
            <person name="Brambilla E.M."/>
            <person name="Rohde M."/>
            <person name="Spring S."/>
            <person name="Detter J.C."/>
            <person name="Woyke T."/>
            <person name="Bristow J."/>
            <person name="Eisen J.A."/>
            <person name="Markowitz V."/>
            <person name="Hugenholtz P."/>
            <person name="Kyrpides N.C."/>
            <person name="Klenk H.P."/>
        </authorList>
    </citation>
    <scope>NUCLEOTIDE SEQUENCE [LARGE SCALE GENOMIC DNA]</scope>
    <source>
        <strain evidence="16">ATCC BAA-1197 / DSM 17291 / Cas60314</strain>
    </source>
</reference>
<keyword evidence="11" id="KW-0739">Sodium transport</keyword>
<feature type="transmembrane region" description="Helical" evidence="14">
    <location>
        <begin position="180"/>
        <end position="198"/>
    </location>
</feature>
<dbReference type="eggNOG" id="COG4145">
    <property type="taxonomic scope" value="Bacteria"/>
</dbReference>
<dbReference type="InterPro" id="IPR038377">
    <property type="entry name" value="Na/Glc_symporter_sf"/>
</dbReference>
<keyword evidence="6" id="KW-0769">Symport</keyword>
<name>G7V7R6_THELD</name>
<dbReference type="InterPro" id="IPR050277">
    <property type="entry name" value="Sodium:Solute_Symporter"/>
</dbReference>
<dbReference type="Gene3D" id="1.20.1730.10">
    <property type="entry name" value="Sodium/glucose cotransporter"/>
    <property type="match status" value="1"/>
</dbReference>
<evidence type="ECO:0000313" key="15">
    <source>
        <dbReference type="EMBL" id="AER67320.1"/>
    </source>
</evidence>
<keyword evidence="16" id="KW-1185">Reference proteome</keyword>
<feature type="transmembrane region" description="Helical" evidence="14">
    <location>
        <begin position="317"/>
        <end position="341"/>
    </location>
</feature>
<dbReference type="STRING" id="580340.Tlie_1598"/>
<dbReference type="Pfam" id="PF00474">
    <property type="entry name" value="SSF"/>
    <property type="match status" value="1"/>
</dbReference>
<keyword evidence="10 14" id="KW-0472">Membrane</keyword>
<keyword evidence="4" id="KW-1003">Cell membrane</keyword>